<dbReference type="Gene3D" id="1.10.12.10">
    <property type="entry name" value="Lyase 2-enoyl-coa Hydratase, Chain A, domain 2"/>
    <property type="match status" value="1"/>
</dbReference>
<dbReference type="Gene3D" id="3.90.226.10">
    <property type="entry name" value="2-enoyl-CoA Hydratase, Chain A, domain 1"/>
    <property type="match status" value="1"/>
</dbReference>
<name>A0A381STZ6_9ZZZZ</name>
<protein>
    <recommendedName>
        <fullName evidence="3">Enoyl-CoA hydratase</fullName>
    </recommendedName>
</protein>
<comment type="similarity">
    <text evidence="1">Belongs to the enoyl-CoA hydratase/isomerase family.</text>
</comment>
<dbReference type="SUPFAM" id="SSF52096">
    <property type="entry name" value="ClpP/crotonase"/>
    <property type="match status" value="1"/>
</dbReference>
<dbReference type="Pfam" id="PF00378">
    <property type="entry name" value="ECH_1"/>
    <property type="match status" value="1"/>
</dbReference>
<proteinExistence type="inferred from homology"/>
<dbReference type="NCBIfam" id="NF005864">
    <property type="entry name" value="PRK07799.1"/>
    <property type="match status" value="1"/>
</dbReference>
<dbReference type="EMBL" id="UINC01003493">
    <property type="protein sequence ID" value="SVA06798.1"/>
    <property type="molecule type" value="Genomic_DNA"/>
</dbReference>
<dbReference type="InterPro" id="IPR029045">
    <property type="entry name" value="ClpP/crotonase-like_dom_sf"/>
</dbReference>
<reference evidence="2" key="1">
    <citation type="submission" date="2018-05" db="EMBL/GenBank/DDBJ databases">
        <authorList>
            <person name="Lanie J.A."/>
            <person name="Ng W.-L."/>
            <person name="Kazmierczak K.M."/>
            <person name="Andrzejewski T.M."/>
            <person name="Davidsen T.M."/>
            <person name="Wayne K.J."/>
            <person name="Tettelin H."/>
            <person name="Glass J.I."/>
            <person name="Rusch D."/>
            <person name="Podicherti R."/>
            <person name="Tsui H.-C.T."/>
            <person name="Winkler M.E."/>
        </authorList>
    </citation>
    <scope>NUCLEOTIDE SEQUENCE</scope>
</reference>
<gene>
    <name evidence="2" type="ORF">METZ01_LOCUS59652</name>
</gene>
<dbReference type="PANTHER" id="PTHR43802">
    <property type="entry name" value="ENOYL-COA HYDRATASE"/>
    <property type="match status" value="1"/>
</dbReference>
<evidence type="ECO:0008006" key="3">
    <source>
        <dbReference type="Google" id="ProtNLM"/>
    </source>
</evidence>
<dbReference type="InterPro" id="IPR001753">
    <property type="entry name" value="Enoyl-CoA_hydra/iso"/>
</dbReference>
<dbReference type="AlphaFoldDB" id="A0A381STZ6"/>
<sequence length="269" mass="29919">MNKNSTQHALIEIRDHIMIIRLNRPEKRNALSPDMLVRVYDAWRELDKNNDLRCALITGTNDVFCSGADLSAMYSGDQGNEEIQKRMKDIPDLHWQALLRHNRPYKPILAAVEGFALAGGTEILHGSDIRVASETATFGLTEAKRGLFPLGGATVRIPRQIPYTLAADMLLTGRRITAQEAKEYGLIGHISKPGKAFDKALELALQVAENSPVSIKAIMKSLRDLHGETSEKEALEKELELGWPVFESEDAQEGLSAFSEKRKAIFKGK</sequence>
<dbReference type="PANTHER" id="PTHR43802:SF1">
    <property type="entry name" value="IP11341P-RELATED"/>
    <property type="match status" value="1"/>
</dbReference>
<accession>A0A381STZ6</accession>
<dbReference type="InterPro" id="IPR014748">
    <property type="entry name" value="Enoyl-CoA_hydra_C"/>
</dbReference>
<evidence type="ECO:0000313" key="2">
    <source>
        <dbReference type="EMBL" id="SVA06798.1"/>
    </source>
</evidence>
<organism evidence="2">
    <name type="scientific">marine metagenome</name>
    <dbReference type="NCBI Taxonomy" id="408172"/>
    <lineage>
        <taxon>unclassified sequences</taxon>
        <taxon>metagenomes</taxon>
        <taxon>ecological metagenomes</taxon>
    </lineage>
</organism>
<evidence type="ECO:0000256" key="1">
    <source>
        <dbReference type="ARBA" id="ARBA00005254"/>
    </source>
</evidence>
<dbReference type="CDD" id="cd06558">
    <property type="entry name" value="crotonase-like"/>
    <property type="match status" value="1"/>
</dbReference>